<dbReference type="PATRIC" id="fig|402612.5.peg.780"/>
<feature type="transmembrane region" description="Helical" evidence="1">
    <location>
        <begin position="50"/>
        <end position="69"/>
    </location>
</feature>
<evidence type="ECO:0000256" key="1">
    <source>
        <dbReference type="SAM" id="Phobius"/>
    </source>
</evidence>
<dbReference type="EMBL" id="AM398681">
    <property type="protein sequence ID" value="CAL42864.1"/>
    <property type="molecule type" value="Genomic_DNA"/>
</dbReference>
<protein>
    <submittedName>
        <fullName evidence="3">Probable acyltransferase</fullName>
    </submittedName>
</protein>
<dbReference type="KEGG" id="fps:FP0761"/>
<gene>
    <name evidence="3" type="ordered locus">FP0761</name>
</gene>
<accession>A6GXP1</accession>
<proteinExistence type="predicted"/>
<dbReference type="PANTHER" id="PTHR23028:SF53">
    <property type="entry name" value="ACYL_TRANSF_3 DOMAIN-CONTAINING PROTEIN"/>
    <property type="match status" value="1"/>
</dbReference>
<organism evidence="3 4">
    <name type="scientific">Flavobacterium psychrophilum (strain ATCC 49511 / DSM 21280 / CIP 103535 / JIP02/86)</name>
    <dbReference type="NCBI Taxonomy" id="402612"/>
    <lineage>
        <taxon>Bacteria</taxon>
        <taxon>Pseudomonadati</taxon>
        <taxon>Bacteroidota</taxon>
        <taxon>Flavobacteriia</taxon>
        <taxon>Flavobacteriales</taxon>
        <taxon>Flavobacteriaceae</taxon>
        <taxon>Flavobacterium</taxon>
    </lineage>
</organism>
<keyword evidence="3" id="KW-0012">Acyltransferase</keyword>
<reference evidence="3 4" key="1">
    <citation type="journal article" date="2007" name="Nat. Biotechnol.">
        <title>Complete genome sequence of the fish pathogen Flavobacterium psychrophilum.</title>
        <authorList>
            <person name="Duchaud E."/>
            <person name="Boussaha M."/>
            <person name="Loux V."/>
            <person name="Bernardet J.F."/>
            <person name="Michel C."/>
            <person name="Kerouault B."/>
            <person name="Mondot S."/>
            <person name="Nicolas P."/>
            <person name="Bossy R."/>
            <person name="Caron C."/>
            <person name="Bessieres P."/>
            <person name="Gibrat J.F."/>
            <person name="Claverol S."/>
            <person name="Dumetz F."/>
            <person name="Le Henaff M."/>
            <person name="Benmansour A."/>
        </authorList>
    </citation>
    <scope>NUCLEOTIDE SEQUENCE [LARGE SCALE GENOMIC DNA]</scope>
    <source>
        <strain evidence="4">ATCC 49511 / DSM 21280 / CIP 103535 / JIP02/86</strain>
    </source>
</reference>
<dbReference type="InterPro" id="IPR002656">
    <property type="entry name" value="Acyl_transf_3_dom"/>
</dbReference>
<keyword evidence="4" id="KW-1185">Reference proteome</keyword>
<feature type="transmembrane region" description="Helical" evidence="1">
    <location>
        <begin position="139"/>
        <end position="161"/>
    </location>
</feature>
<dbReference type="EnsemblBacteria" id="CAL42864">
    <property type="protein sequence ID" value="CAL42864"/>
    <property type="gene ID" value="FP0761"/>
</dbReference>
<sequence>MIVENKNKQKFYGLDHLRALAIVLVFWFHYQIPIFGYPEWLPDYAKFGWTGVDLFFVLSGFLISSQLFLEIKKGNKILYKDFFLKRFFRIIPAYLVVVAIYFCFPLFREKESLPSIWKFLTFTQNLGANLKDYGTFSHAWSLCVEEHFYFFLPIILMFLQISNYLKKGYWLLIILFILGFIVRIYSWNNFYIPKINDENSWLYWYKYIYYPTYNRLDGLLVGVSIAGIYQFYPNLWNKISTLGNLNVVLSLVILVLAYFLCYEEQTFYASVFGFPLVAIGYGFLVIGAISPTCFLYKWSSKTTTFIATLSFAIYLTHKGIIHITQNVFENLNVKTESSLMMFICMVTCIICAYLLNLIIEKPFMKLRNQVISKKIIS</sequence>
<dbReference type="HOGENOM" id="CLU_005679_1_2_10"/>
<evidence type="ECO:0000313" key="4">
    <source>
        <dbReference type="Proteomes" id="UP000006394"/>
    </source>
</evidence>
<keyword evidence="1" id="KW-1133">Transmembrane helix</keyword>
<feature type="transmembrane region" description="Helical" evidence="1">
    <location>
        <begin position="241"/>
        <end position="260"/>
    </location>
</feature>
<dbReference type="OrthoDB" id="290051at2"/>
<evidence type="ECO:0000259" key="2">
    <source>
        <dbReference type="Pfam" id="PF01757"/>
    </source>
</evidence>
<dbReference type="GO" id="GO:0016747">
    <property type="term" value="F:acyltransferase activity, transferring groups other than amino-acyl groups"/>
    <property type="evidence" value="ECO:0007669"/>
    <property type="project" value="InterPro"/>
</dbReference>
<dbReference type="GO" id="GO:0009103">
    <property type="term" value="P:lipopolysaccharide biosynthetic process"/>
    <property type="evidence" value="ECO:0007669"/>
    <property type="project" value="TreeGrafter"/>
</dbReference>
<dbReference type="Pfam" id="PF01757">
    <property type="entry name" value="Acyl_transf_3"/>
    <property type="match status" value="1"/>
</dbReference>
<dbReference type="STRING" id="402612.FP0761"/>
<dbReference type="GeneID" id="66552558"/>
<feature type="transmembrane region" description="Helical" evidence="1">
    <location>
        <begin position="298"/>
        <end position="317"/>
    </location>
</feature>
<keyword evidence="1" id="KW-0812">Transmembrane</keyword>
<feature type="transmembrane region" description="Helical" evidence="1">
    <location>
        <begin position="168"/>
        <end position="187"/>
    </location>
</feature>
<feature type="domain" description="Acyltransferase 3" evidence="2">
    <location>
        <begin position="12"/>
        <end position="355"/>
    </location>
</feature>
<dbReference type="Proteomes" id="UP000006394">
    <property type="component" value="Chromosome"/>
</dbReference>
<dbReference type="eggNOG" id="COG1835">
    <property type="taxonomic scope" value="Bacteria"/>
</dbReference>
<keyword evidence="3" id="KW-0808">Transferase</keyword>
<feature type="transmembrane region" description="Helical" evidence="1">
    <location>
        <begin position="337"/>
        <end position="359"/>
    </location>
</feature>
<feature type="transmembrane region" description="Helical" evidence="1">
    <location>
        <begin position="207"/>
        <end position="229"/>
    </location>
</feature>
<keyword evidence="1" id="KW-0472">Membrane</keyword>
<dbReference type="InterPro" id="IPR050879">
    <property type="entry name" value="Acyltransferase_3"/>
</dbReference>
<dbReference type="AlphaFoldDB" id="A6GXP1"/>
<dbReference type="PANTHER" id="PTHR23028">
    <property type="entry name" value="ACETYLTRANSFERASE"/>
    <property type="match status" value="1"/>
</dbReference>
<name>A6GXP1_FLAPJ</name>
<feature type="transmembrane region" description="Helical" evidence="1">
    <location>
        <begin position="90"/>
        <end position="107"/>
    </location>
</feature>
<evidence type="ECO:0000313" key="3">
    <source>
        <dbReference type="EMBL" id="CAL42864.1"/>
    </source>
</evidence>
<dbReference type="RefSeq" id="WP_011962920.1">
    <property type="nucleotide sequence ID" value="NC_009613.3"/>
</dbReference>
<dbReference type="GO" id="GO:0016020">
    <property type="term" value="C:membrane"/>
    <property type="evidence" value="ECO:0007669"/>
    <property type="project" value="TreeGrafter"/>
</dbReference>